<feature type="coiled-coil region" evidence="1">
    <location>
        <begin position="585"/>
        <end position="753"/>
    </location>
</feature>
<feature type="compositionally biased region" description="Polar residues" evidence="2">
    <location>
        <begin position="890"/>
        <end position="911"/>
    </location>
</feature>
<feature type="compositionally biased region" description="Polar residues" evidence="2">
    <location>
        <begin position="948"/>
        <end position="964"/>
    </location>
</feature>
<organism evidence="3 4">
    <name type="scientific">Penicillium angulare</name>
    <dbReference type="NCBI Taxonomy" id="116970"/>
    <lineage>
        <taxon>Eukaryota</taxon>
        <taxon>Fungi</taxon>
        <taxon>Dikarya</taxon>
        <taxon>Ascomycota</taxon>
        <taxon>Pezizomycotina</taxon>
        <taxon>Eurotiomycetes</taxon>
        <taxon>Eurotiomycetidae</taxon>
        <taxon>Eurotiales</taxon>
        <taxon>Aspergillaceae</taxon>
        <taxon>Penicillium</taxon>
    </lineage>
</organism>
<feature type="compositionally biased region" description="Polar residues" evidence="2">
    <location>
        <begin position="922"/>
        <end position="932"/>
    </location>
</feature>
<proteinExistence type="predicted"/>
<evidence type="ECO:0000313" key="3">
    <source>
        <dbReference type="EMBL" id="KAJ5116218.1"/>
    </source>
</evidence>
<dbReference type="EMBL" id="JAPQKH010000001">
    <property type="protein sequence ID" value="KAJ5116218.1"/>
    <property type="molecule type" value="Genomic_DNA"/>
</dbReference>
<evidence type="ECO:0000313" key="4">
    <source>
        <dbReference type="Proteomes" id="UP001149165"/>
    </source>
</evidence>
<dbReference type="Proteomes" id="UP001149165">
    <property type="component" value="Unassembled WGS sequence"/>
</dbReference>
<accession>A0A9W9GC96</accession>
<feature type="coiled-coil region" evidence="1">
    <location>
        <begin position="847"/>
        <end position="881"/>
    </location>
</feature>
<comment type="caution">
    <text evidence="3">The sequence shown here is derived from an EMBL/GenBank/DDBJ whole genome shotgun (WGS) entry which is preliminary data.</text>
</comment>
<keyword evidence="1" id="KW-0175">Coiled coil</keyword>
<reference evidence="3" key="1">
    <citation type="submission" date="2022-11" db="EMBL/GenBank/DDBJ databases">
        <authorList>
            <person name="Petersen C."/>
        </authorList>
    </citation>
    <scope>NUCLEOTIDE SEQUENCE</scope>
    <source>
        <strain evidence="3">IBT 30069</strain>
    </source>
</reference>
<dbReference type="OrthoDB" id="5332870at2759"/>
<protein>
    <submittedName>
        <fullName evidence="3">Uncharacterized protein</fullName>
    </submittedName>
</protein>
<name>A0A9W9GC96_9EURO</name>
<evidence type="ECO:0000256" key="1">
    <source>
        <dbReference type="SAM" id="Coils"/>
    </source>
</evidence>
<reference evidence="3" key="2">
    <citation type="journal article" date="2023" name="IMA Fungus">
        <title>Comparative genomic study of the Penicillium genus elucidates a diverse pangenome and 15 lateral gene transfer events.</title>
        <authorList>
            <person name="Petersen C."/>
            <person name="Sorensen T."/>
            <person name="Nielsen M.R."/>
            <person name="Sondergaard T.E."/>
            <person name="Sorensen J.L."/>
            <person name="Fitzpatrick D.A."/>
            <person name="Frisvad J.C."/>
            <person name="Nielsen K.L."/>
        </authorList>
    </citation>
    <scope>NUCLEOTIDE SEQUENCE</scope>
    <source>
        <strain evidence="3">IBT 30069</strain>
    </source>
</reference>
<sequence>MTQDLNSLVGEIERIVTAPYIPSLQDLYKLVQNDSRSVIKCWAIQKPCQIGLLADALVEGLSRSRIALPLLATFANEIVFRDAVLFRHPAVFDVFLGKAVDGPESDFQLACVSFLSHPFPKEIVAPARVADLITTLVSTMAKNPCAETIMPLHTLMGGLQGCSLLQLEVPDEVMSNLQVEFTKTLRNLDDHMGVLLCLATFARIASIQSHDINNKHGPKIPFWLSSIRHFFGAKRGLKTLDLVALRVILACSSNCNNLTPPQAAQSVRLAIHIAENIEPEQKEEWISANPSKVTKLCEKVARDGLDREIHMMGTAFIFGLRPVAHLPCHIREMGLHALVSKGSRGTMGVMPPHLIRHMAKSLAVSVPIVKSIFTFETVQEGNLPNKNSLSDLKLSNLILEGFQASQSPALTSALLDSVSTKENIFKLLANFPVKTSQNQCQGEAACNSTKVALQNTVLVNLFEIYFAAELSRNGSNKEIAVMKTFVDRALMSHTDCQCSFTISTSNGFRHSTFLRSNNDFTTPQLPARDWRSGVADLLTRNSNHCHDNMMKKIEEACVDLERRCYDVEGPLRSAEEQRDRQTFEFKQLNVYKEDLERQLEESSANTCDLQQSLARLEEHADITCARMEEMSASLDLARQELESQRLHFENTLQDERETARGRELELIATCTEKDDQLEEQQERLYNVQNEKQQVVEALQRASKDQEASSETSVSLKTELAELKQQFEATKALFLEKENEVQRLSVENDEMQMAMDHMKATMEGQSTETDKLHLALQETEEKYQLDMTTAKDEYEQEISAVKSEVTLSTATQSPNQVLITWQVLYQKEEVSRLHTTMQAAACDASKDLQSKEKKINHLERKIQSLRDERAAKAREFSEAQQHIGKLMNVMGFTTNQPKSPTLQESPQKSPVKTQRRSIRQSHVYENTQTQLDESFSDMRGPTPKRPRANRNTTSPNGRESPSSADSAPRQVLGTVDTNSPNKAKLTQLPKGTQPGDENHLQAIDLDMDLEFSKDFLFSSTAFSGSNDQVAS</sequence>
<evidence type="ECO:0000256" key="2">
    <source>
        <dbReference type="SAM" id="MobiDB-lite"/>
    </source>
</evidence>
<keyword evidence="4" id="KW-1185">Reference proteome</keyword>
<dbReference type="AlphaFoldDB" id="A0A9W9GC96"/>
<feature type="region of interest" description="Disordered" evidence="2">
    <location>
        <begin position="890"/>
        <end position="997"/>
    </location>
</feature>
<gene>
    <name evidence="3" type="ORF">N7456_000566</name>
</gene>